<evidence type="ECO:0000313" key="3">
    <source>
        <dbReference type="EMBL" id="CAH9057408.1"/>
    </source>
</evidence>
<dbReference type="InterPro" id="IPR011032">
    <property type="entry name" value="GroES-like_sf"/>
</dbReference>
<dbReference type="InterPro" id="IPR036291">
    <property type="entry name" value="NAD(P)-bd_dom_sf"/>
</dbReference>
<dbReference type="Proteomes" id="UP001152467">
    <property type="component" value="Unassembled WGS sequence"/>
</dbReference>
<dbReference type="InterPro" id="IPR013154">
    <property type="entry name" value="ADH-like_N"/>
</dbReference>
<dbReference type="Pfam" id="PF08240">
    <property type="entry name" value="ADH_N"/>
    <property type="match status" value="1"/>
</dbReference>
<dbReference type="Pfam" id="PF00107">
    <property type="entry name" value="ADH_zinc_N"/>
    <property type="match status" value="1"/>
</dbReference>
<proteinExistence type="predicted"/>
<organism evidence="2 4">
    <name type="scientific">Pseudoalteromonas holothuriae</name>
    <dbReference type="NCBI Taxonomy" id="2963714"/>
    <lineage>
        <taxon>Bacteria</taxon>
        <taxon>Pseudomonadati</taxon>
        <taxon>Pseudomonadota</taxon>
        <taxon>Gammaproteobacteria</taxon>
        <taxon>Alteromonadales</taxon>
        <taxon>Pseudoalteromonadaceae</taxon>
        <taxon>Pseudoalteromonas</taxon>
    </lineage>
</organism>
<dbReference type="InterPro" id="IPR052585">
    <property type="entry name" value="Lipid_raft_assoc_Zn_ADH"/>
</dbReference>
<dbReference type="AlphaFoldDB" id="A0A9W4QSW3"/>
<evidence type="ECO:0000259" key="1">
    <source>
        <dbReference type="SMART" id="SM00829"/>
    </source>
</evidence>
<dbReference type="EC" id="1.1.1.103" evidence="2"/>
<protein>
    <submittedName>
        <fullName evidence="2">L-threonine 3-dehydrogenase</fullName>
        <ecNumber evidence="2">1.1.1.103</ecNumber>
    </submittedName>
</protein>
<evidence type="ECO:0000313" key="2">
    <source>
        <dbReference type="EMBL" id="CAH9051865.1"/>
    </source>
</evidence>
<feature type="domain" description="Enoyl reductase (ER)" evidence="1">
    <location>
        <begin position="18"/>
        <end position="289"/>
    </location>
</feature>
<dbReference type="SUPFAM" id="SSF51735">
    <property type="entry name" value="NAD(P)-binding Rossmann-fold domains"/>
    <property type="match status" value="1"/>
</dbReference>
<name>A0A9W4QSW3_9GAMM</name>
<dbReference type="EMBL" id="CAMAPD010000006">
    <property type="protein sequence ID" value="CAH9057408.1"/>
    <property type="molecule type" value="Genomic_DNA"/>
</dbReference>
<dbReference type="PANTHER" id="PTHR43482">
    <property type="entry name" value="PROTEIN AST1-RELATED"/>
    <property type="match status" value="1"/>
</dbReference>
<keyword evidence="2" id="KW-0560">Oxidoreductase</keyword>
<accession>A0A9W4QSW3</accession>
<reference evidence="2 5" key="1">
    <citation type="submission" date="2022-07" db="EMBL/GenBank/DDBJ databases">
        <authorList>
            <person name="Criscuolo A."/>
        </authorList>
    </citation>
    <scope>NUCLEOTIDE SEQUENCE</scope>
    <source>
        <strain evidence="5">CIP 111951</strain>
        <strain evidence="2">CIP111854</strain>
        <strain evidence="3">CIP111951</strain>
    </source>
</reference>
<dbReference type="GO" id="GO:0008743">
    <property type="term" value="F:L-threonine 3-dehydrogenase activity"/>
    <property type="evidence" value="ECO:0007669"/>
    <property type="project" value="UniProtKB-EC"/>
</dbReference>
<gene>
    <name evidence="2" type="primary">tdh_1</name>
    <name evidence="2" type="ORF">PSECIP111854_00851</name>
    <name evidence="3" type="ORF">PSECIP111951_01662</name>
</gene>
<dbReference type="PANTHER" id="PTHR43482:SF1">
    <property type="entry name" value="PROTEIN AST1-RELATED"/>
    <property type="match status" value="1"/>
</dbReference>
<dbReference type="Gene3D" id="3.90.180.10">
    <property type="entry name" value="Medium-chain alcohol dehydrogenases, catalytic domain"/>
    <property type="match status" value="1"/>
</dbReference>
<comment type="caution">
    <text evidence="2">The sequence shown here is derived from an EMBL/GenBank/DDBJ whole genome shotgun (WGS) entry which is preliminary data.</text>
</comment>
<dbReference type="SMART" id="SM00829">
    <property type="entry name" value="PKS_ER"/>
    <property type="match status" value="1"/>
</dbReference>
<dbReference type="Gene3D" id="3.40.50.720">
    <property type="entry name" value="NAD(P)-binding Rossmann-like Domain"/>
    <property type="match status" value="1"/>
</dbReference>
<sequence>MTTTIPKNMKAILLNKVGQNFNLEQAQVSVPKMAEQQVLVKVQYVGLGALDEKFVQIGTPCWQYPRIFGFDAVGTVVDAPKGIHPQVGTKVMWHNDISTAGVMSEYACVANYALTALPEGVDLAKAACLPTPGMTALIALFKLQLNEGDSVFIESGHSCTGQLAIQFAKQQGLMVFTNCPDDQLELVKELGADVLFSQDEQDLAAQIQRKYGYDGVQGVIDCTGEHTNELISLLQFCGRISCISGLSQLDDALLFKKAPNIGIVSLPGAWLAKSMCAQQRMSFLGNILIENLESDLLRMPFHEQINFDADAITNALKTRIGSSHFTYQSIEVSAD</sequence>
<dbReference type="RefSeq" id="WP_261592816.1">
    <property type="nucleotide sequence ID" value="NZ_CAMAPC010000002.1"/>
</dbReference>
<evidence type="ECO:0000313" key="5">
    <source>
        <dbReference type="Proteomes" id="UP001152485"/>
    </source>
</evidence>
<dbReference type="Proteomes" id="UP001152485">
    <property type="component" value="Unassembled WGS sequence"/>
</dbReference>
<dbReference type="EMBL" id="CAMAPC010000002">
    <property type="protein sequence ID" value="CAH9051865.1"/>
    <property type="molecule type" value="Genomic_DNA"/>
</dbReference>
<dbReference type="InterPro" id="IPR020843">
    <property type="entry name" value="ER"/>
</dbReference>
<keyword evidence="4" id="KW-1185">Reference proteome</keyword>
<dbReference type="InterPro" id="IPR013149">
    <property type="entry name" value="ADH-like_C"/>
</dbReference>
<dbReference type="SUPFAM" id="SSF50129">
    <property type="entry name" value="GroES-like"/>
    <property type="match status" value="1"/>
</dbReference>
<evidence type="ECO:0000313" key="4">
    <source>
        <dbReference type="Proteomes" id="UP001152467"/>
    </source>
</evidence>